<proteinExistence type="predicted"/>
<dbReference type="InterPro" id="IPR036890">
    <property type="entry name" value="HATPase_C_sf"/>
</dbReference>
<dbReference type="SMART" id="SM00091">
    <property type="entry name" value="PAS"/>
    <property type="match status" value="1"/>
</dbReference>
<evidence type="ECO:0000259" key="10">
    <source>
        <dbReference type="PROSITE" id="PS50113"/>
    </source>
</evidence>
<feature type="domain" description="PAS" evidence="9">
    <location>
        <begin position="434"/>
        <end position="503"/>
    </location>
</feature>
<evidence type="ECO:0000256" key="1">
    <source>
        <dbReference type="ARBA" id="ARBA00000085"/>
    </source>
</evidence>
<dbReference type="SUPFAM" id="SSF47226">
    <property type="entry name" value="Histidine-containing phosphotransfer domain, HPT domain"/>
    <property type="match status" value="1"/>
</dbReference>
<dbReference type="Gene3D" id="1.10.287.130">
    <property type="match status" value="1"/>
</dbReference>
<dbReference type="CDD" id="cd12915">
    <property type="entry name" value="PDC2_DGC_like"/>
    <property type="match status" value="1"/>
</dbReference>
<dbReference type="InterPro" id="IPR035965">
    <property type="entry name" value="PAS-like_dom_sf"/>
</dbReference>
<evidence type="ECO:0000259" key="7">
    <source>
        <dbReference type="PROSITE" id="PS50109"/>
    </source>
</evidence>
<evidence type="ECO:0000256" key="5">
    <source>
        <dbReference type="PROSITE-ProRule" id="PRU00169"/>
    </source>
</evidence>
<dbReference type="Gene3D" id="3.40.50.2300">
    <property type="match status" value="1"/>
</dbReference>
<dbReference type="InterPro" id="IPR001789">
    <property type="entry name" value="Sig_transdc_resp-reg_receiver"/>
</dbReference>
<feature type="signal peptide" evidence="6">
    <location>
        <begin position="1"/>
        <end position="19"/>
    </location>
</feature>
<dbReference type="InterPro" id="IPR036641">
    <property type="entry name" value="HPT_dom_sf"/>
</dbReference>
<evidence type="ECO:0000259" key="8">
    <source>
        <dbReference type="PROSITE" id="PS50110"/>
    </source>
</evidence>
<dbReference type="Gene3D" id="3.30.565.10">
    <property type="entry name" value="Histidine kinase-like ATPase, C-terminal domain"/>
    <property type="match status" value="1"/>
</dbReference>
<dbReference type="Proteomes" id="UP000584642">
    <property type="component" value="Unassembled WGS sequence"/>
</dbReference>
<protein>
    <recommendedName>
        <fullName evidence="2">histidine kinase</fullName>
        <ecNumber evidence="2">2.7.13.3</ecNumber>
    </recommendedName>
</protein>
<keyword evidence="12" id="KW-1185">Reference proteome</keyword>
<dbReference type="PROSITE" id="PS50112">
    <property type="entry name" value="PAS"/>
    <property type="match status" value="1"/>
</dbReference>
<dbReference type="Pfam" id="PF02518">
    <property type="entry name" value="HATPase_c"/>
    <property type="match status" value="1"/>
</dbReference>
<dbReference type="CDD" id="cd12914">
    <property type="entry name" value="PDC1_DGC_like"/>
    <property type="match status" value="1"/>
</dbReference>
<dbReference type="PROSITE" id="PS50110">
    <property type="entry name" value="RESPONSE_REGULATORY"/>
    <property type="match status" value="1"/>
</dbReference>
<organism evidence="11 12">
    <name type="scientific">Azospirillum oleiclasticum</name>
    <dbReference type="NCBI Taxonomy" id="2735135"/>
    <lineage>
        <taxon>Bacteria</taxon>
        <taxon>Pseudomonadati</taxon>
        <taxon>Pseudomonadota</taxon>
        <taxon>Alphaproteobacteria</taxon>
        <taxon>Rhodospirillales</taxon>
        <taxon>Azospirillaceae</taxon>
        <taxon>Azospirillum</taxon>
    </lineage>
</organism>
<dbReference type="InterPro" id="IPR008207">
    <property type="entry name" value="Sig_transdc_His_kin_Hpt_dom"/>
</dbReference>
<accession>A0ABX2TL65</accession>
<dbReference type="InterPro" id="IPR004358">
    <property type="entry name" value="Sig_transdc_His_kin-like_C"/>
</dbReference>
<dbReference type="Pfam" id="PF13426">
    <property type="entry name" value="PAS_9"/>
    <property type="match status" value="2"/>
</dbReference>
<dbReference type="SUPFAM" id="SSF55874">
    <property type="entry name" value="ATPase domain of HSP90 chaperone/DNA topoisomerase II/histidine kinase"/>
    <property type="match status" value="1"/>
</dbReference>
<evidence type="ECO:0000256" key="6">
    <source>
        <dbReference type="SAM" id="SignalP"/>
    </source>
</evidence>
<evidence type="ECO:0000256" key="4">
    <source>
        <dbReference type="ARBA" id="ARBA00023012"/>
    </source>
</evidence>
<dbReference type="CDD" id="cd00082">
    <property type="entry name" value="HisKA"/>
    <property type="match status" value="1"/>
</dbReference>
<dbReference type="EC" id="2.7.13.3" evidence="2"/>
<feature type="domain" description="Response regulatory" evidence="8">
    <location>
        <begin position="812"/>
        <end position="929"/>
    </location>
</feature>
<keyword evidence="6" id="KW-0732">Signal</keyword>
<dbReference type="PANTHER" id="PTHR45339:SF3">
    <property type="entry name" value="HISTIDINE KINASE"/>
    <property type="match status" value="1"/>
</dbReference>
<dbReference type="SMART" id="SM00448">
    <property type="entry name" value="REC"/>
    <property type="match status" value="1"/>
</dbReference>
<dbReference type="InterPro" id="IPR001610">
    <property type="entry name" value="PAC"/>
</dbReference>
<dbReference type="SMART" id="SM00086">
    <property type="entry name" value="PAC"/>
    <property type="match status" value="2"/>
</dbReference>
<dbReference type="PRINTS" id="PR00344">
    <property type="entry name" value="BCTRLSENSOR"/>
</dbReference>
<dbReference type="Gene3D" id="3.30.450.20">
    <property type="entry name" value="PAS domain"/>
    <property type="match status" value="4"/>
</dbReference>
<dbReference type="PROSITE" id="PS50109">
    <property type="entry name" value="HIS_KIN"/>
    <property type="match status" value="1"/>
</dbReference>
<dbReference type="InterPro" id="IPR011006">
    <property type="entry name" value="CheY-like_superfamily"/>
</dbReference>
<feature type="domain" description="PAC" evidence="10">
    <location>
        <begin position="382"/>
        <end position="433"/>
    </location>
</feature>
<dbReference type="PANTHER" id="PTHR45339">
    <property type="entry name" value="HYBRID SIGNAL TRANSDUCTION HISTIDINE KINASE J"/>
    <property type="match status" value="1"/>
</dbReference>
<dbReference type="InterPro" id="IPR036097">
    <property type="entry name" value="HisK_dim/P_sf"/>
</dbReference>
<evidence type="ECO:0000259" key="9">
    <source>
        <dbReference type="PROSITE" id="PS50112"/>
    </source>
</evidence>
<evidence type="ECO:0000313" key="12">
    <source>
        <dbReference type="Proteomes" id="UP000584642"/>
    </source>
</evidence>
<dbReference type="NCBIfam" id="TIGR00229">
    <property type="entry name" value="sensory_box"/>
    <property type="match status" value="2"/>
</dbReference>
<dbReference type="Pfam" id="PF00512">
    <property type="entry name" value="HisKA"/>
    <property type="match status" value="1"/>
</dbReference>
<keyword evidence="4" id="KW-0902">Two-component regulatory system</keyword>
<dbReference type="InterPro" id="IPR003661">
    <property type="entry name" value="HisK_dim/P_dom"/>
</dbReference>
<comment type="catalytic activity">
    <reaction evidence="1">
        <text>ATP + protein L-histidine = ADP + protein N-phospho-L-histidine.</text>
        <dbReference type="EC" id="2.7.13.3"/>
    </reaction>
</comment>
<keyword evidence="3 5" id="KW-0597">Phosphoprotein</keyword>
<dbReference type="SMART" id="SM00388">
    <property type="entry name" value="HisKA"/>
    <property type="match status" value="1"/>
</dbReference>
<name>A0ABX2TL65_9PROT</name>
<dbReference type="CDD" id="cd17546">
    <property type="entry name" value="REC_hyHK_CKI1_RcsC-like"/>
    <property type="match status" value="1"/>
</dbReference>
<dbReference type="SUPFAM" id="SSF55785">
    <property type="entry name" value="PYP-like sensor domain (PAS domain)"/>
    <property type="match status" value="2"/>
</dbReference>
<feature type="chain" id="PRO_5046246957" description="histidine kinase" evidence="6">
    <location>
        <begin position="20"/>
        <end position="1058"/>
    </location>
</feature>
<feature type="modified residue" description="4-aspartylphosphate" evidence="5">
    <location>
        <position position="861"/>
    </location>
</feature>
<dbReference type="RefSeq" id="WP_180285620.1">
    <property type="nucleotide sequence ID" value="NZ_JABFDB010000032.1"/>
</dbReference>
<dbReference type="CDD" id="cd00130">
    <property type="entry name" value="PAS"/>
    <property type="match status" value="1"/>
</dbReference>
<evidence type="ECO:0000256" key="2">
    <source>
        <dbReference type="ARBA" id="ARBA00012438"/>
    </source>
</evidence>
<dbReference type="InterPro" id="IPR000014">
    <property type="entry name" value="PAS"/>
</dbReference>
<dbReference type="InterPro" id="IPR005467">
    <property type="entry name" value="His_kinase_dom"/>
</dbReference>
<dbReference type="SUPFAM" id="SSF52172">
    <property type="entry name" value="CheY-like"/>
    <property type="match status" value="1"/>
</dbReference>
<dbReference type="EMBL" id="JABFDB010000032">
    <property type="protein sequence ID" value="NYZ23839.1"/>
    <property type="molecule type" value="Genomic_DNA"/>
</dbReference>
<sequence>MAALWGLALLLIVSGERQAAARAERDTGNLARIIAEQTERVISEADQILRYVGYDIRKFGHWHPNLREVMREAKGRSDVLVQLSIVDADGRLAQTSVDSAPARINLSDREHFRVQRENPARGLFISKPVFGRTSGRWSLQLTRAIETGDGDFGGVLVASIDPFYFSRTFQELDVGDGGAIAIIGLDGILRAQSGIDDLSIGADLGDSELMTIARRQGTGFTRTTGPADRKRRLIAFRTLPNHPLMVIASFSESAFDADLLTRRTIYLGSVAACTAALLALAWLAARQSARQAMAQAMARETEGRLRESEQRFRDVAETASDWFWEMGPDLRFTNLTGPLAPELSKGRSLIGCTRQEVAVREAGDDAKWEDHHRILAEHRPFRSFEYRARLAAGERVFSVSGRPIFGESGRFLGYRGSATDITERKMAEERLLASETRYRRMVDAVGQPILTFDRSGIIDGVNPAAERLFGYTAADVVGSRVTTLVPAIMDAVRAVMERGADARLETTGRRGDGSAFPLEMVLASWRVDDRRLVTGIIRDITAQKQIEDDLRQARDSADRANRLKGEFLATMSHEIRTPMNGILGALELLEGPNLDAGQRHLIDIARRSGAGLQQIIDDVLDLSKLEAGRIAIEPVDFDLRQLLRDVVDLLRPLAIDKSLSLGWGIGEGVPARLRSDPVRLRQILINLIGNAIKFTPAGSVEVRAERAGTGGDGGLLLRLSVADTGIGIPDDLRPRLFQRFTQGDGSTTRRFGGTGLGLAICRELTTLLGGDIGVDSVEGEGSVFHLTIPCRPATAAAEAPAEPAVVANRSLSVLVAEDNEVSRSIVTAILERAGHRVTAVDDGLKALEAAARGGFDALLMDVQMPTLDGPEATRRIRALPGPAGAVPIVALTANAMKGHREALLADGMTDYLTKPVNPSILLATLARVAGPSAPAWEPPPPVAGSPVDGPPLDEVQTRSVFDAVGPAVWVVALDTFERSAADLAADIRTAIEDGSGPRPPAHALKGAAGSIGAARLARLAARIETASPDDLPRLGGRLDGELQATMAALRAFGAETVA</sequence>
<dbReference type="CDD" id="cd16922">
    <property type="entry name" value="HATPase_EvgS-ArcB-TorS-like"/>
    <property type="match status" value="1"/>
</dbReference>
<dbReference type="PROSITE" id="PS50113">
    <property type="entry name" value="PAC"/>
    <property type="match status" value="2"/>
</dbReference>
<comment type="caution">
    <text evidence="11">The sequence shown here is derived from an EMBL/GenBank/DDBJ whole genome shotgun (WGS) entry which is preliminary data.</text>
</comment>
<dbReference type="SUPFAM" id="SSF47384">
    <property type="entry name" value="Homodimeric domain of signal transducing histidine kinase"/>
    <property type="match status" value="1"/>
</dbReference>
<feature type="domain" description="PAC" evidence="10">
    <location>
        <begin position="498"/>
        <end position="552"/>
    </location>
</feature>
<dbReference type="InterPro" id="IPR000700">
    <property type="entry name" value="PAS-assoc_C"/>
</dbReference>
<gene>
    <name evidence="11" type="ORF">HND93_29410</name>
</gene>
<dbReference type="Gene3D" id="1.20.120.160">
    <property type="entry name" value="HPT domain"/>
    <property type="match status" value="1"/>
</dbReference>
<reference evidence="11 12" key="1">
    <citation type="submission" date="2020-05" db="EMBL/GenBank/DDBJ databases">
        <title>Azospirillum oleiclasticum sp. nov, a nitrogen-fixing and heavy crude oil-emulsifying bacterium isolated from the crude oil of Yumen Oilfield.</title>
        <authorList>
            <person name="Wu D."/>
            <person name="Cai M."/>
            <person name="Zhang X."/>
        </authorList>
    </citation>
    <scope>NUCLEOTIDE SEQUENCE [LARGE SCALE GENOMIC DNA]</scope>
    <source>
        <strain evidence="11 12">ROY-1-1-2</strain>
    </source>
</reference>
<evidence type="ECO:0000313" key="11">
    <source>
        <dbReference type="EMBL" id="NYZ23839.1"/>
    </source>
</evidence>
<dbReference type="Pfam" id="PF01627">
    <property type="entry name" value="Hpt"/>
    <property type="match status" value="1"/>
</dbReference>
<feature type="domain" description="Histidine kinase" evidence="7">
    <location>
        <begin position="570"/>
        <end position="792"/>
    </location>
</feature>
<dbReference type="InterPro" id="IPR003594">
    <property type="entry name" value="HATPase_dom"/>
</dbReference>
<evidence type="ECO:0000256" key="3">
    <source>
        <dbReference type="ARBA" id="ARBA00022553"/>
    </source>
</evidence>
<dbReference type="SMART" id="SM00387">
    <property type="entry name" value="HATPase_c"/>
    <property type="match status" value="1"/>
</dbReference>
<dbReference type="Pfam" id="PF00072">
    <property type="entry name" value="Response_reg"/>
    <property type="match status" value="1"/>
</dbReference>